<dbReference type="PANTHER" id="PTHR13939">
    <property type="entry name" value="NICOTINAMIDE-NUCLEOTIDE AMIDOHYDROLASE PNCC"/>
    <property type="match status" value="1"/>
</dbReference>
<dbReference type="Gene3D" id="3.40.980.10">
    <property type="entry name" value="MoaB/Mog-like domain"/>
    <property type="match status" value="1"/>
</dbReference>
<gene>
    <name evidence="3" type="ORF">FLP08_01620</name>
</gene>
<accession>A0A7M3SXD4</accession>
<dbReference type="NCBIfam" id="NF001813">
    <property type="entry name" value="PRK00549.1"/>
    <property type="match status" value="1"/>
</dbReference>
<dbReference type="CDD" id="cd00885">
    <property type="entry name" value="cinA"/>
    <property type="match status" value="1"/>
</dbReference>
<dbReference type="InterPro" id="IPR050101">
    <property type="entry name" value="CinA"/>
</dbReference>
<dbReference type="NCBIfam" id="TIGR00200">
    <property type="entry name" value="cinA_nterm"/>
    <property type="match status" value="1"/>
</dbReference>
<evidence type="ECO:0000259" key="2">
    <source>
        <dbReference type="SMART" id="SM00852"/>
    </source>
</evidence>
<dbReference type="SUPFAM" id="SSF53218">
    <property type="entry name" value="Molybdenum cofactor biosynthesis proteins"/>
    <property type="match status" value="1"/>
</dbReference>
<dbReference type="Pfam" id="PF00994">
    <property type="entry name" value="MoCF_biosynth"/>
    <property type="match status" value="1"/>
</dbReference>
<dbReference type="InterPro" id="IPR041424">
    <property type="entry name" value="CinA_KH"/>
</dbReference>
<dbReference type="RefSeq" id="WP_156273372.1">
    <property type="nucleotide sequence ID" value="NZ_BAABGI010000002.1"/>
</dbReference>
<evidence type="ECO:0000313" key="3">
    <source>
        <dbReference type="EMBL" id="MUP41265.1"/>
    </source>
</evidence>
<dbReference type="SUPFAM" id="SSF142433">
    <property type="entry name" value="CinA-like"/>
    <property type="match status" value="1"/>
</dbReference>
<dbReference type="HAMAP" id="MF_00226_B">
    <property type="entry name" value="CinA_B"/>
    <property type="match status" value="1"/>
</dbReference>
<dbReference type="InterPro" id="IPR001453">
    <property type="entry name" value="MoaB/Mog_dom"/>
</dbReference>
<reference evidence="3 4" key="1">
    <citation type="submission" date="2019-07" db="EMBL/GenBank/DDBJ databases">
        <title>Gramella aestuarii sp. nov., isolated from a tidal flat, and emended description of Gramella echinicola.</title>
        <authorList>
            <person name="Liu L."/>
        </authorList>
    </citation>
    <scope>NUCLEOTIDE SEQUENCE [LARGE SCALE GENOMIC DNA]</scope>
    <source>
        <strain evidence="3 4">BS12</strain>
    </source>
</reference>
<dbReference type="InterPro" id="IPR008135">
    <property type="entry name" value="Competence-induced_CinA"/>
</dbReference>
<dbReference type="InterPro" id="IPR008136">
    <property type="entry name" value="CinA_C"/>
</dbReference>
<feature type="domain" description="MoaB/Mog" evidence="2">
    <location>
        <begin position="4"/>
        <end position="172"/>
    </location>
</feature>
<dbReference type="Proteomes" id="UP000460416">
    <property type="component" value="Unassembled WGS sequence"/>
</dbReference>
<dbReference type="Gene3D" id="3.90.950.20">
    <property type="entry name" value="CinA-like"/>
    <property type="match status" value="1"/>
</dbReference>
<evidence type="ECO:0000313" key="4">
    <source>
        <dbReference type="Proteomes" id="UP000460416"/>
    </source>
</evidence>
<name>A0A7M3SXD4_9FLAO</name>
<keyword evidence="4" id="KW-1185">Reference proteome</keyword>
<dbReference type="SMART" id="SM00852">
    <property type="entry name" value="MoCF_biosynth"/>
    <property type="match status" value="1"/>
</dbReference>
<evidence type="ECO:0000256" key="1">
    <source>
        <dbReference type="HAMAP-Rule" id="MF_00226"/>
    </source>
</evidence>
<dbReference type="NCBIfam" id="TIGR00199">
    <property type="entry name" value="PncC_domain"/>
    <property type="match status" value="1"/>
</dbReference>
<dbReference type="PIRSF" id="PIRSF006728">
    <property type="entry name" value="CinA"/>
    <property type="match status" value="1"/>
</dbReference>
<dbReference type="PANTHER" id="PTHR13939:SF0">
    <property type="entry name" value="NMN AMIDOHYDROLASE-LIKE PROTEIN YFAY"/>
    <property type="match status" value="1"/>
</dbReference>
<dbReference type="Gene3D" id="3.30.70.2860">
    <property type="match status" value="1"/>
</dbReference>
<dbReference type="NCBIfam" id="TIGR00177">
    <property type="entry name" value="molyb_syn"/>
    <property type="match status" value="1"/>
</dbReference>
<dbReference type="InterPro" id="IPR036425">
    <property type="entry name" value="MoaB/Mog-like_dom_sf"/>
</dbReference>
<dbReference type="InterPro" id="IPR036653">
    <property type="entry name" value="CinA-like_C"/>
</dbReference>
<dbReference type="Pfam" id="PF02464">
    <property type="entry name" value="CinA"/>
    <property type="match status" value="1"/>
</dbReference>
<dbReference type="OrthoDB" id="9801454at2"/>
<dbReference type="EMBL" id="VJVW01000001">
    <property type="protein sequence ID" value="MUP41265.1"/>
    <property type="molecule type" value="Genomic_DNA"/>
</dbReference>
<proteinExistence type="inferred from homology"/>
<dbReference type="Pfam" id="PF18146">
    <property type="entry name" value="CinA_KH"/>
    <property type="match status" value="1"/>
</dbReference>
<dbReference type="AlphaFoldDB" id="A0A7M3SXD4"/>
<comment type="caution">
    <text evidence="3">The sequence shown here is derived from an EMBL/GenBank/DDBJ whole genome shotgun (WGS) entry which is preliminary data.</text>
</comment>
<comment type="similarity">
    <text evidence="1">Belongs to the CinA family.</text>
</comment>
<sequence>MRAEIVTIGDEILIGQIVDTNSAYISKELNKIGVSVHQITSIEDERGHILQTLKEASERADIIIITGGLGPTKDDITKKCLCEFFDDKLVRNEKVLKHIEELFEKYIETPISDLNRDQALLPSKAIALHNEYGTAPGMWFEQDGKVFVSMPGVPYEMRGLMEREIIPRLIKSFSRPVILHKTVITYGLGESAIAEKIESWEDNLPADIKLAYLPNLGRVRLRLSARGQNEEELRNKIDAQITGLHKIIGDIIYGYEDDDSIEVIIGRMLAEKGWTLSTAESCTGGRLAAKFTTAPGSSLSFKGSVVCYATQVKVDLLGVPEEIISEKSVVSAEVAEAMARGAQQRLYTDFAISTTGNAGPAKGDSDAELGTVFIGIATPTGVNSHKFNFGNHREKVIGKAVNKAMELVQNAILKFGEDH</sequence>
<organism evidence="3 4">
    <name type="scientific">Christiangramia aestuarii</name>
    <dbReference type="NCBI Taxonomy" id="1028746"/>
    <lineage>
        <taxon>Bacteria</taxon>
        <taxon>Pseudomonadati</taxon>
        <taxon>Bacteroidota</taxon>
        <taxon>Flavobacteriia</taxon>
        <taxon>Flavobacteriales</taxon>
        <taxon>Flavobacteriaceae</taxon>
        <taxon>Christiangramia</taxon>
    </lineage>
</organism>
<protein>
    <recommendedName>
        <fullName evidence="1">CinA-like protein</fullName>
    </recommendedName>
</protein>